<proteinExistence type="inferred from homology"/>
<accession>A0AA49JXM8</accession>
<keyword evidence="2 9" id="KW-0547">Nucleotide-binding</keyword>
<evidence type="ECO:0000256" key="7">
    <source>
        <dbReference type="ARBA" id="ARBA00023015"/>
    </source>
</evidence>
<dbReference type="GO" id="GO:0004386">
    <property type="term" value="F:helicase activity"/>
    <property type="evidence" value="ECO:0007669"/>
    <property type="project" value="UniProtKB-UniRule"/>
</dbReference>
<dbReference type="InterPro" id="IPR041703">
    <property type="entry name" value="Rho_factor_ATP-bd"/>
</dbReference>
<dbReference type="KEGG" id="pspc:Strain318_000230"/>
<dbReference type="Pfam" id="PF00006">
    <property type="entry name" value="ATP-synt_ab"/>
    <property type="match status" value="1"/>
</dbReference>
<dbReference type="AlphaFoldDB" id="A0AA49JXM8"/>
<feature type="compositionally biased region" description="Basic residues" evidence="11">
    <location>
        <begin position="7"/>
        <end position="17"/>
    </location>
</feature>
<keyword evidence="3 9" id="KW-0378">Hydrolase</keyword>
<accession>A0AA49JS66</accession>
<keyword evidence="15" id="KW-1185">Reference proteome</keyword>
<dbReference type="CDD" id="cd01128">
    <property type="entry name" value="rho_factor_C"/>
    <property type="match status" value="1"/>
</dbReference>
<sequence length="576" mass="63379">MTDSPRSPRRGRGRPRRGAAPDVPTDADPYLETPAPSDAAPAPSADDAPRRPTRSRRGPRAARGEQAEAIETSPSADTTESREPRQPQEPRESRESREGGDAMNAANGPERSENEPQNRDGQGGRPWQDRGDRGERGDRPERGGRGRRGRRQRGRGRRGDRGDRGDFGNRHERGDRGDRNNGEQRQNGNHPDREYNGAPPVILVVDGETTGWFDPAREAGFIRRPEYSYLAEQGDAWVPPHLVRQYGIRRGDMISGKTGRDSRGRVSVAEITAINGEEPVEGKRRPDFQTLIASYPERRITLETGRSAKGGPELTRRAIDLIAPIGYGQRALIVAPARAGKTMLMQAITEGIALNHPDAHLIILLVDERPEEVSEAISWGVGEVVASSFDQPAKRHVEVVEMVQERARRLVEQGKDVIIVLDSLTRMARAFNTAERGTGRTLSGGLDTSAMAKPKAFFGSARNILPQHGGGSLTIIATALVETGSRMDDVIFEEFKGTGNCEIKLDRSLAEKRIFPAFDVASSGTRREEKLYKAEQIDAIYTLRRGLQQMPPQSGMEWLIKRIASTTSNDALLAGL</sequence>
<keyword evidence="5 9" id="KW-0067">ATP-binding</keyword>
<keyword evidence="6 9" id="KW-0694">RNA-binding</keyword>
<evidence type="ECO:0000313" key="13">
    <source>
        <dbReference type="EMBL" id="WKW10996.1"/>
    </source>
</evidence>
<dbReference type="Gene3D" id="3.40.50.300">
    <property type="entry name" value="P-loop containing nucleotide triphosphate hydrolases"/>
    <property type="match status" value="1"/>
</dbReference>
<dbReference type="NCBIfam" id="NF006886">
    <property type="entry name" value="PRK09376.1"/>
    <property type="match status" value="1"/>
</dbReference>
<dbReference type="EMBL" id="CP130612">
    <property type="protein sequence ID" value="WKW10996.1"/>
    <property type="molecule type" value="Genomic_DNA"/>
</dbReference>
<feature type="compositionally biased region" description="Basic and acidic residues" evidence="11">
    <location>
        <begin position="157"/>
        <end position="182"/>
    </location>
</feature>
<feature type="compositionally biased region" description="Basic and acidic residues" evidence="11">
    <location>
        <begin position="127"/>
        <end position="144"/>
    </location>
</feature>
<dbReference type="HAMAP" id="MF_01884">
    <property type="entry name" value="Rho"/>
    <property type="match status" value="1"/>
</dbReference>
<feature type="binding site" evidence="9">
    <location>
        <begin position="326"/>
        <end position="331"/>
    </location>
    <ligand>
        <name>ATP</name>
        <dbReference type="ChEBI" id="CHEBI:30616"/>
    </ligand>
</feature>
<keyword evidence="7 9" id="KW-0805">Transcription regulation</keyword>
<gene>
    <name evidence="9 14" type="primary">rho</name>
    <name evidence="13" type="ORF">Strain138_000230</name>
    <name evidence="14" type="ORF">Strain318_000230</name>
</gene>
<dbReference type="GO" id="GO:0016787">
    <property type="term" value="F:hydrolase activity"/>
    <property type="evidence" value="ECO:0007669"/>
    <property type="project" value="UniProtKB-KW"/>
</dbReference>
<evidence type="ECO:0000256" key="9">
    <source>
        <dbReference type="HAMAP-Rule" id="MF_01884"/>
    </source>
</evidence>
<dbReference type="InterPro" id="IPR000194">
    <property type="entry name" value="ATPase_F1/V1/A1_a/bsu_nucl-bd"/>
</dbReference>
<evidence type="ECO:0000256" key="1">
    <source>
        <dbReference type="ARBA" id="ARBA00022472"/>
    </source>
</evidence>
<keyword evidence="4 9" id="KW-0347">Helicase</keyword>
<dbReference type="SMART" id="SM00382">
    <property type="entry name" value="AAA"/>
    <property type="match status" value="1"/>
</dbReference>
<evidence type="ECO:0000256" key="11">
    <source>
        <dbReference type="SAM" id="MobiDB-lite"/>
    </source>
</evidence>
<dbReference type="PANTHER" id="PTHR46425:SF1">
    <property type="entry name" value="TRANSCRIPTION TERMINATION FACTOR RHO"/>
    <property type="match status" value="1"/>
</dbReference>
<comment type="function">
    <text evidence="9">Facilitates transcription termination by a mechanism that involves Rho binding to the nascent RNA, activation of Rho's RNA-dependent ATPase activity, and release of the mRNA from the DNA template.</text>
</comment>
<evidence type="ECO:0000256" key="8">
    <source>
        <dbReference type="ARBA" id="ARBA00023163"/>
    </source>
</evidence>
<evidence type="ECO:0000313" key="14">
    <source>
        <dbReference type="EMBL" id="WKW13906.1"/>
    </source>
</evidence>
<feature type="domain" description="Rho RNA-BD" evidence="12">
    <location>
        <begin position="206"/>
        <end position="278"/>
    </location>
</feature>
<evidence type="ECO:0000256" key="4">
    <source>
        <dbReference type="ARBA" id="ARBA00022806"/>
    </source>
</evidence>
<feature type="binding site" evidence="9">
    <location>
        <position position="369"/>
    </location>
    <ligand>
        <name>ATP</name>
        <dbReference type="ChEBI" id="CHEBI:30616"/>
    </ligand>
</feature>
<evidence type="ECO:0000313" key="15">
    <source>
        <dbReference type="Proteomes" id="UP001229955"/>
    </source>
</evidence>
<keyword evidence="1 9" id="KW-0806">Transcription termination</keyword>
<dbReference type="EMBL" id="CP130613">
    <property type="protein sequence ID" value="WKW13906.1"/>
    <property type="molecule type" value="Genomic_DNA"/>
</dbReference>
<comment type="similarity">
    <text evidence="9 10">Belongs to the Rho family.</text>
</comment>
<dbReference type="SUPFAM" id="SSF50249">
    <property type="entry name" value="Nucleic acid-binding proteins"/>
    <property type="match status" value="1"/>
</dbReference>
<evidence type="ECO:0000256" key="5">
    <source>
        <dbReference type="ARBA" id="ARBA00022840"/>
    </source>
</evidence>
<name>A0AA49JXM8_9BACT</name>
<dbReference type="GO" id="GO:0008186">
    <property type="term" value="F:ATP-dependent activity, acting on RNA"/>
    <property type="evidence" value="ECO:0007669"/>
    <property type="project" value="InterPro"/>
</dbReference>
<dbReference type="GO" id="GO:0003723">
    <property type="term" value="F:RNA binding"/>
    <property type="evidence" value="ECO:0007669"/>
    <property type="project" value="UniProtKB-UniRule"/>
</dbReference>
<dbReference type="SUPFAM" id="SSF52540">
    <property type="entry name" value="P-loop containing nucleoside triphosphate hydrolases"/>
    <property type="match status" value="1"/>
</dbReference>
<dbReference type="InterPro" id="IPR003593">
    <property type="entry name" value="AAA+_ATPase"/>
</dbReference>
<dbReference type="Gene3D" id="2.40.50.140">
    <property type="entry name" value="Nucleic acid-binding proteins"/>
    <property type="match status" value="1"/>
</dbReference>
<feature type="compositionally biased region" description="Basic residues" evidence="11">
    <location>
        <begin position="51"/>
        <end position="60"/>
    </location>
</feature>
<evidence type="ECO:0000256" key="3">
    <source>
        <dbReference type="ARBA" id="ARBA00022801"/>
    </source>
</evidence>
<organism evidence="14 15">
    <name type="scientific">Pseudogemmatithrix spongiicola</name>
    <dbReference type="NCBI Taxonomy" id="3062599"/>
    <lineage>
        <taxon>Bacteria</taxon>
        <taxon>Pseudomonadati</taxon>
        <taxon>Gemmatimonadota</taxon>
        <taxon>Gemmatimonadia</taxon>
        <taxon>Gemmatimonadales</taxon>
        <taxon>Gemmatimonadaceae</taxon>
        <taxon>Pseudogemmatithrix</taxon>
    </lineage>
</organism>
<evidence type="ECO:0000256" key="10">
    <source>
        <dbReference type="PROSITE-ProRule" id="PRU01203"/>
    </source>
</evidence>
<dbReference type="PROSITE" id="PS51856">
    <property type="entry name" value="RHO_RNA_BD"/>
    <property type="match status" value="1"/>
</dbReference>
<feature type="compositionally biased region" description="Basic and acidic residues" evidence="11">
    <location>
        <begin position="79"/>
        <end position="100"/>
    </location>
</feature>
<evidence type="ECO:0000256" key="6">
    <source>
        <dbReference type="ARBA" id="ARBA00022884"/>
    </source>
</evidence>
<dbReference type="Proteomes" id="UP001229955">
    <property type="component" value="Chromosome"/>
</dbReference>
<feature type="compositionally biased region" description="Basic residues" evidence="11">
    <location>
        <begin position="145"/>
        <end position="156"/>
    </location>
</feature>
<dbReference type="InterPro" id="IPR011113">
    <property type="entry name" value="Rho_RNA-bd"/>
</dbReference>
<keyword evidence="8 9" id="KW-0804">Transcription</keyword>
<evidence type="ECO:0000256" key="2">
    <source>
        <dbReference type="ARBA" id="ARBA00022741"/>
    </source>
</evidence>
<dbReference type="InterPro" id="IPR012340">
    <property type="entry name" value="NA-bd_OB-fold"/>
</dbReference>
<dbReference type="InterPro" id="IPR027417">
    <property type="entry name" value="P-loop_NTPase"/>
</dbReference>
<dbReference type="RefSeq" id="WP_367886703.1">
    <property type="nucleotide sequence ID" value="NZ_CP130612.1"/>
</dbReference>
<comment type="subunit">
    <text evidence="9">Homohexamer. The homohexamer assembles into an open ring structure.</text>
</comment>
<dbReference type="InterPro" id="IPR004665">
    <property type="entry name" value="Term_rho"/>
</dbReference>
<feature type="compositionally biased region" description="Low complexity" evidence="11">
    <location>
        <begin position="34"/>
        <end position="46"/>
    </location>
</feature>
<dbReference type="Pfam" id="PF07497">
    <property type="entry name" value="Rho_RNA_bind"/>
    <property type="match status" value="1"/>
</dbReference>
<dbReference type="GO" id="GO:0005524">
    <property type="term" value="F:ATP binding"/>
    <property type="evidence" value="ECO:0007669"/>
    <property type="project" value="UniProtKB-UniRule"/>
</dbReference>
<evidence type="ECO:0000259" key="12">
    <source>
        <dbReference type="PROSITE" id="PS51856"/>
    </source>
</evidence>
<feature type="region of interest" description="Disordered" evidence="11">
    <location>
        <begin position="1"/>
        <end position="198"/>
    </location>
</feature>
<dbReference type="PANTHER" id="PTHR46425">
    <property type="entry name" value="TRANSCRIPTION TERMINATION FACTOR RHO"/>
    <property type="match status" value="1"/>
</dbReference>
<dbReference type="EC" id="3.6.4.-" evidence="9"/>
<feature type="binding site" evidence="9">
    <location>
        <begin position="338"/>
        <end position="343"/>
    </location>
    <ligand>
        <name>ATP</name>
        <dbReference type="ChEBI" id="CHEBI:30616"/>
    </ligand>
</feature>
<comment type="caution">
    <text evidence="9">Lacks conserved residue(s) required for the propagation of feature annotation.</text>
</comment>
<protein>
    <recommendedName>
        <fullName evidence="9">Transcription termination factor Rho</fullName>
        <ecNumber evidence="9">3.6.4.-</ecNumber>
    </recommendedName>
    <alternativeName>
        <fullName evidence="9">ATP-dependent helicase Rho</fullName>
    </alternativeName>
</protein>
<reference evidence="14" key="1">
    <citation type="submission" date="2023-07" db="EMBL/GenBank/DDBJ databases">
        <authorList>
            <person name="Haufschild T."/>
            <person name="Kallscheuer N."/>
            <person name="Hammer J."/>
            <person name="Kohn T."/>
            <person name="Kabuu M."/>
            <person name="Jogler M."/>
            <person name="Wohfarth N."/>
            <person name="Heuer A."/>
            <person name="Rohde M."/>
            <person name="van Teeseling M.C.F."/>
            <person name="Jogler C."/>
        </authorList>
    </citation>
    <scope>NUCLEOTIDE SEQUENCE</scope>
    <source>
        <strain evidence="13">Strain 138</strain>
        <strain evidence="14">Strain 318</strain>
    </source>
</reference>
<dbReference type="GO" id="GO:0006353">
    <property type="term" value="P:DNA-templated transcription termination"/>
    <property type="evidence" value="ECO:0007669"/>
    <property type="project" value="UniProtKB-UniRule"/>
</dbReference>